<gene>
    <name evidence="2" type="ORF">SAMN02745753_02752</name>
</gene>
<proteinExistence type="predicted"/>
<sequence>MLSRVAERLYWSARYLERVENTARLVSVYDDLLFDLPKNIEVSWYNLIEILSGEEIFEQRYKVKDERNVVKFLLADDTNSSSMLSSLKMVRENIRTTRDAVPKETWELINELDLYAQQNIKQGINRSERHLFLNTIIEGCQKIIGLFAGAMSRDSGWHFLIMGRYLERADMGTRILDAAVSLMLKSEPEARIQLGQVTWSKVLKSQSAYLDYRRTVRTSINGAKATTFLMNDLCFPRSLAYCLGQIGEAATKLPRAGLITAKVDKLLEFDYPINSSEDLDEDFHNHLNDIQIAIIEINHQITENWFHFRQGDAA</sequence>
<dbReference type="AlphaFoldDB" id="A0A1M5F1M5"/>
<accession>A0A1M5F1M5</accession>
<evidence type="ECO:0000259" key="1">
    <source>
        <dbReference type="Pfam" id="PF04168"/>
    </source>
</evidence>
<dbReference type="InterPro" id="IPR007296">
    <property type="entry name" value="DUF403"/>
</dbReference>
<dbReference type="OrthoDB" id="9803532at2"/>
<name>A0A1M5F1M5_9GAMM</name>
<dbReference type="PANTHER" id="PTHR34595:SF7">
    <property type="entry name" value="SLL1039 PROTEIN"/>
    <property type="match status" value="1"/>
</dbReference>
<dbReference type="EMBL" id="FQVF01000012">
    <property type="protein sequence ID" value="SHF85092.1"/>
    <property type="molecule type" value="Genomic_DNA"/>
</dbReference>
<reference evidence="3" key="1">
    <citation type="submission" date="2016-11" db="EMBL/GenBank/DDBJ databases">
        <authorList>
            <person name="Varghese N."/>
            <person name="Submissions S."/>
        </authorList>
    </citation>
    <scope>NUCLEOTIDE SEQUENCE [LARGE SCALE GENOMIC DNA]</scope>
    <source>
        <strain evidence="3">DSM 16579</strain>
    </source>
</reference>
<protein>
    <submittedName>
        <fullName evidence="2">Uncharacterized conserved protein, Alpha-E superfamily</fullName>
    </submittedName>
</protein>
<dbReference type="Proteomes" id="UP000184517">
    <property type="component" value="Unassembled WGS sequence"/>
</dbReference>
<organism evidence="2 3">
    <name type="scientific">Marinomonas polaris DSM 16579</name>
    <dbReference type="NCBI Taxonomy" id="1122206"/>
    <lineage>
        <taxon>Bacteria</taxon>
        <taxon>Pseudomonadati</taxon>
        <taxon>Pseudomonadota</taxon>
        <taxon>Gammaproteobacteria</taxon>
        <taxon>Oceanospirillales</taxon>
        <taxon>Oceanospirillaceae</taxon>
        <taxon>Marinomonas</taxon>
    </lineage>
</organism>
<evidence type="ECO:0000313" key="3">
    <source>
        <dbReference type="Proteomes" id="UP000184517"/>
    </source>
</evidence>
<feature type="domain" description="DUF403" evidence="1">
    <location>
        <begin position="1"/>
        <end position="306"/>
    </location>
</feature>
<dbReference type="PANTHER" id="PTHR34595">
    <property type="entry name" value="BLR5612 PROTEIN"/>
    <property type="match status" value="1"/>
</dbReference>
<evidence type="ECO:0000313" key="2">
    <source>
        <dbReference type="EMBL" id="SHF85092.1"/>
    </source>
</evidence>
<dbReference type="STRING" id="1122206.SAMN02745753_02752"/>
<dbReference type="InterPro" id="IPR051680">
    <property type="entry name" value="ATP-dep_Glu-Cys_Ligase-2"/>
</dbReference>
<dbReference type="RefSeq" id="WP_072840263.1">
    <property type="nucleotide sequence ID" value="NZ_FQVF01000012.1"/>
</dbReference>
<keyword evidence="3" id="KW-1185">Reference proteome</keyword>
<dbReference type="Pfam" id="PF04168">
    <property type="entry name" value="Alpha-E"/>
    <property type="match status" value="1"/>
</dbReference>